<evidence type="ECO:0000313" key="4">
    <source>
        <dbReference type="EMBL" id="AHE97804.1"/>
    </source>
</evidence>
<evidence type="ECO:0000256" key="1">
    <source>
        <dbReference type="ARBA" id="ARBA00006484"/>
    </source>
</evidence>
<feature type="domain" description="Ketoreductase" evidence="3">
    <location>
        <begin position="10"/>
        <end position="184"/>
    </location>
</feature>
<evidence type="ECO:0000313" key="5">
    <source>
        <dbReference type="Proteomes" id="UP000005289"/>
    </source>
</evidence>
<keyword evidence="5" id="KW-1185">Reference proteome</keyword>
<dbReference type="HOGENOM" id="CLU_010194_2_11_6"/>
<dbReference type="KEGG" id="tti:THITH_05490"/>
<dbReference type="InterPro" id="IPR057326">
    <property type="entry name" value="KR_dom"/>
</dbReference>
<comment type="similarity">
    <text evidence="1">Belongs to the short-chain dehydrogenases/reductases (SDR) family.</text>
</comment>
<dbReference type="EMBL" id="CP007029">
    <property type="protein sequence ID" value="AHE97804.1"/>
    <property type="molecule type" value="Genomic_DNA"/>
</dbReference>
<dbReference type="GO" id="GO:0050664">
    <property type="term" value="F:oxidoreductase activity, acting on NAD(P)H, oxygen as acceptor"/>
    <property type="evidence" value="ECO:0007669"/>
    <property type="project" value="TreeGrafter"/>
</dbReference>
<dbReference type="InterPro" id="IPR002347">
    <property type="entry name" value="SDR_fam"/>
</dbReference>
<dbReference type="InterPro" id="IPR036291">
    <property type="entry name" value="NAD(P)-bd_dom_sf"/>
</dbReference>
<dbReference type="Proteomes" id="UP000005289">
    <property type="component" value="Chromosome"/>
</dbReference>
<dbReference type="STRING" id="713585.THITH_05490"/>
<evidence type="ECO:0000256" key="2">
    <source>
        <dbReference type="ARBA" id="ARBA00023002"/>
    </source>
</evidence>
<reference evidence="4 5" key="1">
    <citation type="submission" date="2013-12" db="EMBL/GenBank/DDBJ databases">
        <authorList>
            <consortium name="DOE Joint Genome Institute"/>
            <person name="Muyzer G."/>
            <person name="Huntemann M."/>
            <person name="Han J."/>
            <person name="Chen A."/>
            <person name="Kyrpides N."/>
            <person name="Mavromatis K."/>
            <person name="Markowitz V."/>
            <person name="Palaniappan K."/>
            <person name="Ivanova N."/>
            <person name="Schaumberg A."/>
            <person name="Pati A."/>
            <person name="Liolios K."/>
            <person name="Nordberg H.P."/>
            <person name="Cantor M.N."/>
            <person name="Hua S.X."/>
            <person name="Woyke T."/>
        </authorList>
    </citation>
    <scope>NUCLEOTIDE SEQUENCE [LARGE SCALE GENOMIC DNA]</scope>
    <source>
        <strain evidence="4 5">ARh 1</strain>
    </source>
</reference>
<dbReference type="SMART" id="SM00822">
    <property type="entry name" value="PKS_KR"/>
    <property type="match status" value="1"/>
</dbReference>
<dbReference type="Gene3D" id="3.40.50.720">
    <property type="entry name" value="NAD(P)-binding Rossmann-like Domain"/>
    <property type="match status" value="1"/>
</dbReference>
<dbReference type="SUPFAM" id="SSF51735">
    <property type="entry name" value="NAD(P)-binding Rossmann-fold domains"/>
    <property type="match status" value="1"/>
</dbReference>
<sequence>MQDSGAESVRTALITGNSSGLGLGLTRVLGRQGTAVYGLSRRGCPDPVAGDVRVDLAEHDRIAPALGRLLEGVEQLDLVVLNAGILGRIQRMQDADLAELKQGMDVNVWANKVILDELLRRRQPVGQIVAISSGAAVFGSRGWSGYALSKAALNMLVQLYAHEFPGTPVHSLAPGLVETAMQDYLCEEADAGAFPGLERLRKARGTDDMPGPEAAAQQVLDSLAALRAEPSRHFVDLRALRDPDAYQRLLASKAAER</sequence>
<proteinExistence type="inferred from homology"/>
<name>W0DGQ2_9GAMM</name>
<dbReference type="PANTHER" id="PTHR43008:SF8">
    <property type="entry name" value="BENZIL REDUCTASE ((S)-BENZOIN FORMING) IRC24"/>
    <property type="match status" value="1"/>
</dbReference>
<dbReference type="AlphaFoldDB" id="W0DGQ2"/>
<protein>
    <submittedName>
        <fullName evidence="4">Short-chain dehydrogenase</fullName>
    </submittedName>
</protein>
<dbReference type="RefSeq" id="WP_006748741.1">
    <property type="nucleotide sequence ID" value="NZ_CP007029.1"/>
</dbReference>
<dbReference type="PANTHER" id="PTHR43008">
    <property type="entry name" value="BENZIL REDUCTASE"/>
    <property type="match status" value="1"/>
</dbReference>
<accession>W0DGQ2</accession>
<dbReference type="PRINTS" id="PR00081">
    <property type="entry name" value="GDHRDH"/>
</dbReference>
<gene>
    <name evidence="4" type="ORF">THITH_05490</name>
</gene>
<organism evidence="4 5">
    <name type="scientific">Thioalkalivibrio paradoxus ARh 1</name>
    <dbReference type="NCBI Taxonomy" id="713585"/>
    <lineage>
        <taxon>Bacteria</taxon>
        <taxon>Pseudomonadati</taxon>
        <taxon>Pseudomonadota</taxon>
        <taxon>Gammaproteobacteria</taxon>
        <taxon>Chromatiales</taxon>
        <taxon>Ectothiorhodospiraceae</taxon>
        <taxon>Thioalkalivibrio</taxon>
    </lineage>
</organism>
<dbReference type="OrthoDB" id="5786478at2"/>
<evidence type="ECO:0000259" key="3">
    <source>
        <dbReference type="SMART" id="SM00822"/>
    </source>
</evidence>
<dbReference type="Pfam" id="PF00106">
    <property type="entry name" value="adh_short"/>
    <property type="match status" value="1"/>
</dbReference>
<keyword evidence="2" id="KW-0560">Oxidoreductase</keyword>